<dbReference type="EC" id="2.7.2.1" evidence="9"/>
<sequence length="395" mass="42118">MAILSVNAGSSTLKFALYPVDQGAVQPSVLVGSYEGLEPNGAPMLKYGYEGEIRSVPLDCLSREPFACALSQLKNLVLTLPNIPKIQAIAHRIVHGGSLFTQSVISTTSILKELSKLNVLAPLHQPHNIEGVRAFANAFPDIPQVLCFDTAYHKTVSSIESAFALPAEITSQGVRRYGFHGLSYQYIIGTLLDCTKRAQGRVMMAHLGNGASLCAAIGGKSIATTMGFSALDGLMMGTRAGSLDAGVLLYLLDKGLTPEQLEKLLYKKSGLLGVSGISADMRKLRASKEPLAIVAIDLFTHRVVREAGAMVACLEGLDVIAFSGGIGEHDSRLRQSVCEKLSWLGIKLDETLNQAATNDAISKISAEDSAIEVWVIPTDEGLVAARDAQALLAQR</sequence>
<feature type="binding site" evidence="9">
    <location>
        <begin position="325"/>
        <end position="329"/>
    </location>
    <ligand>
        <name>ATP</name>
        <dbReference type="ChEBI" id="CHEBI:30616"/>
    </ligand>
</feature>
<dbReference type="PROSITE" id="PS01076">
    <property type="entry name" value="ACETATE_KINASE_2"/>
    <property type="match status" value="1"/>
</dbReference>
<evidence type="ECO:0000256" key="1">
    <source>
        <dbReference type="ARBA" id="ARBA00008748"/>
    </source>
</evidence>
<feature type="binding site" evidence="9">
    <location>
        <position position="7"/>
    </location>
    <ligand>
        <name>Mg(2+)</name>
        <dbReference type="ChEBI" id="CHEBI:18420"/>
    </ligand>
</feature>
<dbReference type="GO" id="GO:0005524">
    <property type="term" value="F:ATP binding"/>
    <property type="evidence" value="ECO:0007669"/>
    <property type="project" value="UniProtKB-KW"/>
</dbReference>
<dbReference type="EMBL" id="CP028942">
    <property type="protein sequence ID" value="QKM65658.1"/>
    <property type="molecule type" value="Genomic_DNA"/>
</dbReference>
<dbReference type="KEGG" id="ptrp:DCO17_03335"/>
<comment type="pathway">
    <text evidence="9">Metabolic intermediate biosynthesis; acetyl-CoA biosynthesis; acetyl-CoA from acetate: step 1/2.</text>
</comment>
<feature type="site" description="Transition state stabilizer" evidence="9">
    <location>
        <position position="180"/>
    </location>
</feature>
<keyword evidence="2 9" id="KW-0963">Cytoplasm</keyword>
<keyword evidence="8 9" id="KW-0460">Magnesium</keyword>
<dbReference type="GO" id="GO:0005829">
    <property type="term" value="C:cytosol"/>
    <property type="evidence" value="ECO:0007669"/>
    <property type="project" value="TreeGrafter"/>
</dbReference>
<accession>A0A6M9Q1N6</accession>
<dbReference type="NCBIfam" id="TIGR00016">
    <property type="entry name" value="ackA"/>
    <property type="match status" value="1"/>
</dbReference>
<comment type="cofactor">
    <cofactor evidence="9">
        <name>Mg(2+)</name>
        <dbReference type="ChEBI" id="CHEBI:18420"/>
    </cofactor>
    <cofactor evidence="9">
        <name>Mn(2+)</name>
        <dbReference type="ChEBI" id="CHEBI:29035"/>
    </cofactor>
    <text evidence="9">Mg(2+). Can also accept Mn(2+).</text>
</comment>
<dbReference type="Gene3D" id="3.30.420.40">
    <property type="match status" value="2"/>
</dbReference>
<dbReference type="GO" id="GO:0008776">
    <property type="term" value="F:acetate kinase activity"/>
    <property type="evidence" value="ECO:0007669"/>
    <property type="project" value="UniProtKB-UniRule"/>
</dbReference>
<evidence type="ECO:0000256" key="8">
    <source>
        <dbReference type="ARBA" id="ARBA00022842"/>
    </source>
</evidence>
<dbReference type="Pfam" id="PF00871">
    <property type="entry name" value="Acetate_kinase"/>
    <property type="match status" value="1"/>
</dbReference>
<keyword evidence="5 9" id="KW-0547">Nucleotide-binding</keyword>
<comment type="catalytic activity">
    <reaction evidence="9">
        <text>acetate + ATP = acetyl phosphate + ADP</text>
        <dbReference type="Rhea" id="RHEA:11352"/>
        <dbReference type="ChEBI" id="CHEBI:22191"/>
        <dbReference type="ChEBI" id="CHEBI:30089"/>
        <dbReference type="ChEBI" id="CHEBI:30616"/>
        <dbReference type="ChEBI" id="CHEBI:456216"/>
        <dbReference type="EC" id="2.7.2.1"/>
    </reaction>
</comment>
<dbReference type="GO" id="GO:0006085">
    <property type="term" value="P:acetyl-CoA biosynthetic process"/>
    <property type="evidence" value="ECO:0007669"/>
    <property type="project" value="UniProtKB-UniRule"/>
</dbReference>
<dbReference type="SUPFAM" id="SSF53067">
    <property type="entry name" value="Actin-like ATPase domain"/>
    <property type="match status" value="2"/>
</dbReference>
<evidence type="ECO:0000256" key="3">
    <source>
        <dbReference type="ARBA" id="ARBA00022679"/>
    </source>
</evidence>
<feature type="site" description="Transition state stabilizer" evidence="9">
    <location>
        <position position="239"/>
    </location>
</feature>
<comment type="subunit">
    <text evidence="9">Homodimer.</text>
</comment>
<dbReference type="InterPro" id="IPR000890">
    <property type="entry name" value="Aliphatic_acid_kin_short-chain"/>
</dbReference>
<dbReference type="PANTHER" id="PTHR21060">
    <property type="entry name" value="ACETATE KINASE"/>
    <property type="match status" value="1"/>
</dbReference>
<dbReference type="InterPro" id="IPR043129">
    <property type="entry name" value="ATPase_NBD"/>
</dbReference>
<comment type="function">
    <text evidence="9">Catalyzes the formation of acetyl phosphate from acetate and ATP. Can also catalyze the reverse reaction.</text>
</comment>
<feature type="binding site" evidence="9">
    <location>
        <begin position="206"/>
        <end position="210"/>
    </location>
    <ligand>
        <name>ATP</name>
        <dbReference type="ChEBI" id="CHEBI:30616"/>
    </ligand>
</feature>
<dbReference type="PROSITE" id="PS01075">
    <property type="entry name" value="ACETATE_KINASE_1"/>
    <property type="match status" value="1"/>
</dbReference>
<dbReference type="HAMAP" id="MF_00020">
    <property type="entry name" value="Acetate_kinase"/>
    <property type="match status" value="1"/>
</dbReference>
<dbReference type="AlphaFoldDB" id="A0A6M9Q1N6"/>
<dbReference type="PANTHER" id="PTHR21060:SF21">
    <property type="entry name" value="ACETATE KINASE"/>
    <property type="match status" value="1"/>
</dbReference>
<comment type="subcellular location">
    <subcellularLocation>
        <location evidence="9">Cytoplasm</location>
    </subcellularLocation>
</comment>
<evidence type="ECO:0000256" key="2">
    <source>
        <dbReference type="ARBA" id="ARBA00022490"/>
    </source>
</evidence>
<evidence type="ECO:0000313" key="12">
    <source>
        <dbReference type="Proteomes" id="UP000503312"/>
    </source>
</evidence>
<dbReference type="PRINTS" id="PR00471">
    <property type="entry name" value="ACETATEKNASE"/>
</dbReference>
<evidence type="ECO:0000256" key="4">
    <source>
        <dbReference type="ARBA" id="ARBA00022723"/>
    </source>
</evidence>
<evidence type="ECO:0000256" key="7">
    <source>
        <dbReference type="ARBA" id="ARBA00022840"/>
    </source>
</evidence>
<protein>
    <recommendedName>
        <fullName evidence="9">Acetate kinase</fullName>
        <ecNumber evidence="9">2.7.2.1</ecNumber>
    </recommendedName>
    <alternativeName>
        <fullName evidence="9">Acetokinase</fullName>
    </alternativeName>
</protein>
<dbReference type="PIRSF" id="PIRSF000722">
    <property type="entry name" value="Acetate_prop_kin"/>
    <property type="match status" value="1"/>
</dbReference>
<evidence type="ECO:0000256" key="5">
    <source>
        <dbReference type="ARBA" id="ARBA00022741"/>
    </source>
</evidence>
<dbReference type="InterPro" id="IPR023865">
    <property type="entry name" value="Aliphatic_acid_kinase_CS"/>
</dbReference>
<reference evidence="11 12" key="1">
    <citation type="submission" date="2018-04" db="EMBL/GenBank/DDBJ databases">
        <title>Polynucleobacter sp. UH21B genome.</title>
        <authorList>
            <person name="Hahn M.W."/>
        </authorList>
    </citation>
    <scope>NUCLEOTIDE SEQUENCE [LARGE SCALE GENOMIC DNA]</scope>
    <source>
        <strain evidence="11 12">MWH-UH21B</strain>
    </source>
</reference>
<name>A0A6M9Q1N6_9BURK</name>
<keyword evidence="6 9" id="KW-0418">Kinase</keyword>
<keyword evidence="7 9" id="KW-0067">ATP-binding</keyword>
<feature type="active site" description="Proton donor/acceptor" evidence="9">
    <location>
        <position position="149"/>
    </location>
</feature>
<dbReference type="GO" id="GO:0000287">
    <property type="term" value="F:magnesium ion binding"/>
    <property type="evidence" value="ECO:0007669"/>
    <property type="project" value="UniProtKB-UniRule"/>
</dbReference>
<dbReference type="GO" id="GO:0006083">
    <property type="term" value="P:acetate metabolic process"/>
    <property type="evidence" value="ECO:0007669"/>
    <property type="project" value="TreeGrafter"/>
</dbReference>
<keyword evidence="3 9" id="KW-0808">Transferase</keyword>
<evidence type="ECO:0000256" key="10">
    <source>
        <dbReference type="RuleBase" id="RU003835"/>
    </source>
</evidence>
<proteinExistence type="inferred from homology"/>
<feature type="binding site" evidence="9">
    <location>
        <position position="92"/>
    </location>
    <ligand>
        <name>substrate</name>
    </ligand>
</feature>
<dbReference type="InterPro" id="IPR004372">
    <property type="entry name" value="Ac/propionate_kinase"/>
</dbReference>
<feature type="binding site" evidence="9">
    <location>
        <position position="380"/>
    </location>
    <ligand>
        <name>Mg(2+)</name>
        <dbReference type="ChEBI" id="CHEBI:18420"/>
    </ligand>
</feature>
<evidence type="ECO:0000256" key="6">
    <source>
        <dbReference type="ARBA" id="ARBA00022777"/>
    </source>
</evidence>
<keyword evidence="4 9" id="KW-0479">Metal-binding</keyword>
<keyword evidence="12" id="KW-1185">Reference proteome</keyword>
<comment type="similarity">
    <text evidence="1 9 10">Belongs to the acetokinase family.</text>
</comment>
<gene>
    <name evidence="9" type="primary">ackA</name>
    <name evidence="11" type="ORF">DCO17_03335</name>
</gene>
<feature type="binding site" evidence="9">
    <location>
        <position position="14"/>
    </location>
    <ligand>
        <name>ATP</name>
        <dbReference type="ChEBI" id="CHEBI:30616"/>
    </ligand>
</feature>
<evidence type="ECO:0000256" key="9">
    <source>
        <dbReference type="HAMAP-Rule" id="MF_00020"/>
    </source>
</evidence>
<dbReference type="UniPathway" id="UPA00340">
    <property type="reaction ID" value="UER00458"/>
</dbReference>
<evidence type="ECO:0000313" key="11">
    <source>
        <dbReference type="EMBL" id="QKM65658.1"/>
    </source>
</evidence>
<organism evidence="11 12">
    <name type="scientific">Polynucleobacter tropicus</name>
    <dbReference type="NCBI Taxonomy" id="1743174"/>
    <lineage>
        <taxon>Bacteria</taxon>
        <taxon>Pseudomonadati</taxon>
        <taxon>Pseudomonadota</taxon>
        <taxon>Betaproteobacteria</taxon>
        <taxon>Burkholderiales</taxon>
        <taxon>Burkholderiaceae</taxon>
        <taxon>Polynucleobacter</taxon>
    </lineage>
</organism>
<feature type="binding site" evidence="9">
    <location>
        <begin position="280"/>
        <end position="282"/>
    </location>
    <ligand>
        <name>ATP</name>
        <dbReference type="ChEBI" id="CHEBI:30616"/>
    </ligand>
</feature>
<dbReference type="Proteomes" id="UP000503312">
    <property type="component" value="Chromosome"/>
</dbReference>